<feature type="compositionally biased region" description="Basic and acidic residues" evidence="1">
    <location>
        <begin position="68"/>
        <end position="78"/>
    </location>
</feature>
<dbReference type="AlphaFoldDB" id="A0A1K0GL11"/>
<protein>
    <submittedName>
        <fullName evidence="2">Uncharacterized protein</fullName>
    </submittedName>
</protein>
<name>A0A1K0GL11_9ACTN</name>
<sequence>MFPMVFLVQPVADVEVIPPERLAEWERMTMEFLRTQVREIRDRAVVIPDDDGGADPNTGTCTGTISGDPRKVDDPDYD</sequence>
<evidence type="ECO:0000313" key="3">
    <source>
        <dbReference type="Proteomes" id="UP000182486"/>
    </source>
</evidence>
<feature type="region of interest" description="Disordered" evidence="1">
    <location>
        <begin position="47"/>
        <end position="78"/>
    </location>
</feature>
<comment type="caution">
    <text evidence="2">The sequence shown here is derived from an EMBL/GenBank/DDBJ whole genome shotgun (WGS) entry which is preliminary data.</text>
</comment>
<gene>
    <name evidence="2" type="ORF">BG844_17560</name>
</gene>
<reference evidence="2 3" key="1">
    <citation type="submission" date="2016-09" db="EMBL/GenBank/DDBJ databases">
        <title>Couchioplanes caeruleus draft genome sequence.</title>
        <authorList>
            <person name="Sheehan J."/>
            <person name="Caffrey P."/>
        </authorList>
    </citation>
    <scope>NUCLEOTIDE SEQUENCE [LARGE SCALE GENOMIC DNA]</scope>
    <source>
        <strain evidence="2 3">DSM 43634</strain>
    </source>
</reference>
<accession>A0A1K0GL11</accession>
<organism evidence="2 3">
    <name type="scientific">Couchioplanes caeruleus subsp. caeruleus</name>
    <dbReference type="NCBI Taxonomy" id="56427"/>
    <lineage>
        <taxon>Bacteria</taxon>
        <taxon>Bacillati</taxon>
        <taxon>Actinomycetota</taxon>
        <taxon>Actinomycetes</taxon>
        <taxon>Micromonosporales</taxon>
        <taxon>Micromonosporaceae</taxon>
        <taxon>Couchioplanes</taxon>
    </lineage>
</organism>
<dbReference type="EMBL" id="MEIA01000182">
    <property type="protein sequence ID" value="OJF12982.1"/>
    <property type="molecule type" value="Genomic_DNA"/>
</dbReference>
<keyword evidence="3" id="KW-1185">Reference proteome</keyword>
<dbReference type="Proteomes" id="UP000182486">
    <property type="component" value="Unassembled WGS sequence"/>
</dbReference>
<evidence type="ECO:0000313" key="2">
    <source>
        <dbReference type="EMBL" id="OJF12982.1"/>
    </source>
</evidence>
<proteinExistence type="predicted"/>
<evidence type="ECO:0000256" key="1">
    <source>
        <dbReference type="SAM" id="MobiDB-lite"/>
    </source>
</evidence>